<keyword evidence="4" id="KW-0804">Transcription</keyword>
<dbReference type="NCBIfam" id="NF002964">
    <property type="entry name" value="PRK03635.1"/>
    <property type="match status" value="1"/>
</dbReference>
<dbReference type="Pfam" id="PF00126">
    <property type="entry name" value="HTH_1"/>
    <property type="match status" value="1"/>
</dbReference>
<dbReference type="NCBIfam" id="TIGR03298">
    <property type="entry name" value="argP"/>
    <property type="match status" value="1"/>
</dbReference>
<evidence type="ECO:0000313" key="7">
    <source>
        <dbReference type="Proteomes" id="UP000529417"/>
    </source>
</evidence>
<dbReference type="AlphaFoldDB" id="A0A7Z0I051"/>
<dbReference type="PANTHER" id="PTHR30579">
    <property type="entry name" value="TRANSCRIPTIONAL REGULATOR"/>
    <property type="match status" value="1"/>
</dbReference>
<name>A0A7Z0I051_9RHOB</name>
<keyword evidence="2" id="KW-0805">Transcription regulation</keyword>
<accession>A0A7Z0I051</accession>
<dbReference type="NCBIfam" id="NF009888">
    <property type="entry name" value="PRK13348.1"/>
    <property type="match status" value="1"/>
</dbReference>
<dbReference type="PROSITE" id="PS50931">
    <property type="entry name" value="HTH_LYSR"/>
    <property type="match status" value="1"/>
</dbReference>
<dbReference type="SUPFAM" id="SSF46785">
    <property type="entry name" value="Winged helix' DNA-binding domain"/>
    <property type="match status" value="1"/>
</dbReference>
<evidence type="ECO:0000259" key="5">
    <source>
        <dbReference type="PROSITE" id="PS50931"/>
    </source>
</evidence>
<dbReference type="EMBL" id="JACBXS010000020">
    <property type="protein sequence ID" value="NYS25481.1"/>
    <property type="molecule type" value="Genomic_DNA"/>
</dbReference>
<dbReference type="InterPro" id="IPR036388">
    <property type="entry name" value="WH-like_DNA-bd_sf"/>
</dbReference>
<evidence type="ECO:0000256" key="3">
    <source>
        <dbReference type="ARBA" id="ARBA00023125"/>
    </source>
</evidence>
<dbReference type="SUPFAM" id="SSF53850">
    <property type="entry name" value="Periplasmic binding protein-like II"/>
    <property type="match status" value="1"/>
</dbReference>
<keyword evidence="7" id="KW-1185">Reference proteome</keyword>
<dbReference type="GO" id="GO:0003700">
    <property type="term" value="F:DNA-binding transcription factor activity"/>
    <property type="evidence" value="ECO:0007669"/>
    <property type="project" value="InterPro"/>
</dbReference>
<dbReference type="GO" id="GO:0003677">
    <property type="term" value="F:DNA binding"/>
    <property type="evidence" value="ECO:0007669"/>
    <property type="project" value="UniProtKB-KW"/>
</dbReference>
<proteinExistence type="inferred from homology"/>
<comment type="similarity">
    <text evidence="1">Belongs to the LysR transcriptional regulatory family.</text>
</comment>
<dbReference type="Proteomes" id="UP000529417">
    <property type="component" value="Unassembled WGS sequence"/>
</dbReference>
<feature type="domain" description="HTH lysR-type" evidence="5">
    <location>
        <begin position="2"/>
        <end position="58"/>
    </location>
</feature>
<keyword evidence="3" id="KW-0238">DNA-binding</keyword>
<dbReference type="PANTHER" id="PTHR30579:SF2">
    <property type="entry name" value="HTH-TYPE TRANSCRIPTIONAL REGULATOR ARGP"/>
    <property type="match status" value="1"/>
</dbReference>
<dbReference type="InterPro" id="IPR050176">
    <property type="entry name" value="LTTR"/>
</dbReference>
<dbReference type="RefSeq" id="WP_179906290.1">
    <property type="nucleotide sequence ID" value="NZ_JACBXS010000020.1"/>
</dbReference>
<gene>
    <name evidence="6" type="ORF">HUK65_10800</name>
</gene>
<reference evidence="6 7" key="1">
    <citation type="journal article" date="2000" name="Arch. Microbiol.">
        <title>Rhodobaca bogoriensis gen. nov. and sp. nov., an alkaliphilic purple nonsulfur bacterium from African Rift Valley soda lakes.</title>
        <authorList>
            <person name="Milford A.D."/>
            <person name="Achenbach L.A."/>
            <person name="Jung D.O."/>
            <person name="Madigan M.T."/>
        </authorList>
    </citation>
    <scope>NUCLEOTIDE SEQUENCE [LARGE SCALE GENOMIC DNA]</scope>
    <source>
        <strain evidence="6 7">2376</strain>
    </source>
</reference>
<dbReference type="Gene3D" id="3.40.190.290">
    <property type="match status" value="1"/>
</dbReference>
<dbReference type="InterPro" id="IPR017685">
    <property type="entry name" value="ArgP"/>
</dbReference>
<evidence type="ECO:0000256" key="1">
    <source>
        <dbReference type="ARBA" id="ARBA00009437"/>
    </source>
</evidence>
<evidence type="ECO:0000256" key="2">
    <source>
        <dbReference type="ARBA" id="ARBA00023015"/>
    </source>
</evidence>
<dbReference type="PRINTS" id="PR00039">
    <property type="entry name" value="HTHLYSR"/>
</dbReference>
<dbReference type="Gene3D" id="1.10.10.10">
    <property type="entry name" value="Winged helix-like DNA-binding domain superfamily/Winged helix DNA-binding domain"/>
    <property type="match status" value="1"/>
</dbReference>
<dbReference type="InterPro" id="IPR036390">
    <property type="entry name" value="WH_DNA-bd_sf"/>
</dbReference>
<comment type="caution">
    <text evidence="6">The sequence shown here is derived from an EMBL/GenBank/DDBJ whole genome shotgun (WGS) entry which is preliminary data.</text>
</comment>
<dbReference type="Pfam" id="PF03466">
    <property type="entry name" value="LysR_substrate"/>
    <property type="match status" value="1"/>
</dbReference>
<evidence type="ECO:0000256" key="4">
    <source>
        <dbReference type="ARBA" id="ARBA00023163"/>
    </source>
</evidence>
<dbReference type="InterPro" id="IPR000847">
    <property type="entry name" value="LysR_HTH_N"/>
</dbReference>
<dbReference type="InterPro" id="IPR005119">
    <property type="entry name" value="LysR_subst-bd"/>
</dbReference>
<evidence type="ECO:0000313" key="6">
    <source>
        <dbReference type="EMBL" id="NYS25481.1"/>
    </source>
</evidence>
<protein>
    <submittedName>
        <fullName evidence="6">LysR family transcriptional regulator ArgP</fullName>
    </submittedName>
</protein>
<organism evidence="6 7">
    <name type="scientific">Rhabdonatronobacter sediminivivens</name>
    <dbReference type="NCBI Taxonomy" id="2743469"/>
    <lineage>
        <taxon>Bacteria</taxon>
        <taxon>Pseudomonadati</taxon>
        <taxon>Pseudomonadota</taxon>
        <taxon>Alphaproteobacteria</taxon>
        <taxon>Rhodobacterales</taxon>
        <taxon>Paracoccaceae</taxon>
        <taxon>Rhabdonatronobacter</taxon>
    </lineage>
</organism>
<sequence>MLDYPAARAVALVAQTGSFEGAARALGVTPSAISQRVRALEERLGTVLIERASPCRATAAGDALCRHIELVGLAERDLMTQLPASALETDHVTLSVAVNSDSLATWVLPALTGFARDADILLDIAVDDEDHTTDWLKSGRVVAALTAVAKPVQGCKSIALGSLRYHATASPGFMQRFFSDGVTLSALARAPALTFNQKDQLQNEWVQAVFGQRLAAPTHWLPSTQGFVTAAVQGLGWGMNPAPLVQDHLRAGQLVELIADTPFDRPLFWQINRRAAEPLRALSDALRHHAREALV</sequence>